<dbReference type="PANTHER" id="PTHR46093">
    <property type="entry name" value="ACYL-COA-BINDING DOMAIN-CONTAINING PROTEIN 5"/>
    <property type="match status" value="1"/>
</dbReference>
<accession>A0A9P6RCR4</accession>
<reference evidence="5" key="1">
    <citation type="journal article" date="2020" name="Fungal Divers.">
        <title>Resolving the Mortierellaceae phylogeny through synthesis of multi-gene phylogenetics and phylogenomics.</title>
        <authorList>
            <person name="Vandepol N."/>
            <person name="Liber J."/>
            <person name="Desiro A."/>
            <person name="Na H."/>
            <person name="Kennedy M."/>
            <person name="Barry K."/>
            <person name="Grigoriev I.V."/>
            <person name="Miller A.N."/>
            <person name="O'Donnell K."/>
            <person name="Stajich J.E."/>
            <person name="Bonito G."/>
        </authorList>
    </citation>
    <scope>NUCLEOTIDE SEQUENCE</scope>
    <source>
        <strain evidence="5">NVP60</strain>
    </source>
</reference>
<keyword evidence="6" id="KW-1185">Reference proteome</keyword>
<dbReference type="OrthoDB" id="432528at2759"/>
<organism evidence="5 6">
    <name type="scientific">Linnemannia gamsii</name>
    <dbReference type="NCBI Taxonomy" id="64522"/>
    <lineage>
        <taxon>Eukaryota</taxon>
        <taxon>Fungi</taxon>
        <taxon>Fungi incertae sedis</taxon>
        <taxon>Mucoromycota</taxon>
        <taxon>Mortierellomycotina</taxon>
        <taxon>Mortierellomycetes</taxon>
        <taxon>Mortierellales</taxon>
        <taxon>Mortierellaceae</taxon>
        <taxon>Linnemannia</taxon>
    </lineage>
</organism>
<proteinExistence type="predicted"/>
<dbReference type="Gene3D" id="2.120.10.80">
    <property type="entry name" value="Kelch-type beta propeller"/>
    <property type="match status" value="1"/>
</dbReference>
<feature type="compositionally biased region" description="Polar residues" evidence="3">
    <location>
        <begin position="489"/>
        <end position="511"/>
    </location>
</feature>
<name>A0A9P6RCR4_9FUNG</name>
<feature type="compositionally biased region" description="Low complexity" evidence="3">
    <location>
        <begin position="337"/>
        <end position="346"/>
    </location>
</feature>
<evidence type="ECO:0000313" key="6">
    <source>
        <dbReference type="Proteomes" id="UP000823405"/>
    </source>
</evidence>
<dbReference type="Proteomes" id="UP000823405">
    <property type="component" value="Unassembled WGS sequence"/>
</dbReference>
<dbReference type="Pfam" id="PF24681">
    <property type="entry name" value="Kelch_KLHDC2_KLHL20_DRC7"/>
    <property type="match status" value="1"/>
</dbReference>
<dbReference type="SUPFAM" id="SSF117281">
    <property type="entry name" value="Kelch motif"/>
    <property type="match status" value="1"/>
</dbReference>
<feature type="transmembrane region" description="Helical" evidence="4">
    <location>
        <begin position="356"/>
        <end position="378"/>
    </location>
</feature>
<feature type="region of interest" description="Disordered" evidence="3">
    <location>
        <begin position="386"/>
        <end position="416"/>
    </location>
</feature>
<keyword evidence="4" id="KW-1133">Transmembrane helix</keyword>
<dbReference type="PANTHER" id="PTHR46093:SF18">
    <property type="entry name" value="FIBRONECTIN TYPE-III DOMAIN-CONTAINING PROTEIN"/>
    <property type="match status" value="1"/>
</dbReference>
<dbReference type="AlphaFoldDB" id="A0A9P6RCR4"/>
<evidence type="ECO:0000256" key="1">
    <source>
        <dbReference type="ARBA" id="ARBA00022441"/>
    </source>
</evidence>
<dbReference type="InterPro" id="IPR015915">
    <property type="entry name" value="Kelch-typ_b-propeller"/>
</dbReference>
<feature type="compositionally biased region" description="Low complexity" evidence="3">
    <location>
        <begin position="562"/>
        <end position="574"/>
    </location>
</feature>
<keyword evidence="1" id="KW-0880">Kelch repeat</keyword>
<feature type="region of interest" description="Disordered" evidence="3">
    <location>
        <begin position="327"/>
        <end position="346"/>
    </location>
</feature>
<protein>
    <submittedName>
        <fullName evidence="5">Rho GTPase-activating protein 5</fullName>
    </submittedName>
</protein>
<feature type="region of interest" description="Disordered" evidence="3">
    <location>
        <begin position="488"/>
        <end position="620"/>
    </location>
</feature>
<evidence type="ECO:0000313" key="5">
    <source>
        <dbReference type="EMBL" id="KAG0317334.1"/>
    </source>
</evidence>
<comment type="caution">
    <text evidence="5">The sequence shown here is derived from an EMBL/GenBank/DDBJ whole genome shotgun (WGS) entry which is preliminary data.</text>
</comment>
<evidence type="ECO:0000256" key="3">
    <source>
        <dbReference type="SAM" id="MobiDB-lite"/>
    </source>
</evidence>
<dbReference type="EMBL" id="JAAAIN010000249">
    <property type="protein sequence ID" value="KAG0317334.1"/>
    <property type="molecule type" value="Genomic_DNA"/>
</dbReference>
<keyword evidence="4" id="KW-0472">Membrane</keyword>
<keyword evidence="4" id="KW-0812">Transmembrane</keyword>
<sequence length="620" mass="67702">MHADPSPTSAQTSPPFFPVPVRSPATARTPSRFYILSGDSVGVEPNLTSIPQFMSLDLTVSWSSDRPVWHQLVEGPQQYMFPAAISADGQTLIAFRLSPVFAMRYSVATDSWSPSQIKPDHASLQGIGAVTDPDTGLVYLAAGFTGNRDTMSVYDFKSDTITTAFQLPFSDSIFRARAYYANVWCKYRKSILYFGGYNATLDRIVSDNILTEFVPSTNTLSTVATTGPAPPMRADHCMASNDDGTLIVIYGGRIQGQIFANDIYIYNAVSRTWQAGPPGLFRVYAACTISGNQLLVWGGQDEKQRMADSNILIFNIDTRAWTEHYTAPSLTGLPQPSSDTGDSSSDSINGGIKSNLGLIVGASVGGLVFLMVAILMGYSIQRRKKRPQGVTLLSTRGDDDDPDRKRGGAYPDETTRNDEELQQLRLQLQTQQEELELHRRLLQLQQEQQQIQQHRQQQQQASQYMPQTEPYQGASIYAVPAVGHDPFRNVSSTYPQNAKNNPNAGSSTLSSAADIYYSPRQQHHHHQQTPMISPNSPPIYAAHPYQPHILVPSPTPSHSLVTTSGNASSATNSAVPSRVNSVSAPSYNHGEGSGSSSNSSQPRGYKSGGPSNPQFGARER</sequence>
<evidence type="ECO:0000256" key="2">
    <source>
        <dbReference type="ARBA" id="ARBA00022737"/>
    </source>
</evidence>
<evidence type="ECO:0000256" key="4">
    <source>
        <dbReference type="SAM" id="Phobius"/>
    </source>
</evidence>
<keyword evidence="2" id="KW-0677">Repeat</keyword>
<gene>
    <name evidence="5" type="primary">ARHGAP5</name>
    <name evidence="5" type="ORF">BGZ97_005542</name>
</gene>